<comment type="caution">
    <text evidence="2">The sequence shown here is derived from an EMBL/GenBank/DDBJ whole genome shotgun (WGS) entry which is preliminary data.</text>
</comment>
<name>W7TJ94_9STRA</name>
<evidence type="ECO:0000313" key="3">
    <source>
        <dbReference type="Proteomes" id="UP000019335"/>
    </source>
</evidence>
<feature type="region of interest" description="Disordered" evidence="1">
    <location>
        <begin position="121"/>
        <end position="145"/>
    </location>
</feature>
<accession>W7TJ94</accession>
<dbReference type="Proteomes" id="UP000019335">
    <property type="component" value="Chromosome 7"/>
</dbReference>
<proteinExistence type="predicted"/>
<dbReference type="OrthoDB" id="10284702at2759"/>
<protein>
    <submittedName>
        <fullName evidence="2">Uncharacterized protein</fullName>
    </submittedName>
</protein>
<gene>
    <name evidence="2" type="ORF">Naga_100046g21</name>
</gene>
<evidence type="ECO:0000313" key="2">
    <source>
        <dbReference type="EMBL" id="EWM27120.1"/>
    </source>
</evidence>
<sequence>MHFPRALKSIRTRCTQCVPASLFSYILTSSVPRAGMGRWAGTTTFLWHAGARCSFIILFLRTPVFPFILCPHTRSSMATEPRPRGALPICLMPGQAAAKWVKTSKEKDEKLHAETLFATFDKGGRRRPDGEADYSDFNKPSGTSPPLTQNALLRLLKTGKKTVLADGLAVVDSQCWWRWTPTEQRDFLEKQIRDRGHSPQDASLTLASPSQPLDPPFLFHLRYPFPLHRLTTRLAYHPSAGRFALAEKPWLEENELYRWSIPFFIRFFLKAARPLYAPIFCFKWLGLRAMILWRSFSLFVLPSVPYVALFTFRAIYMLAACALVTVALDELMHPLLEWTYNIFYKGHRPLPDLSYYNLAEAWSRKGTEGAGGYTWRDRLWTF</sequence>
<evidence type="ECO:0000256" key="1">
    <source>
        <dbReference type="SAM" id="MobiDB-lite"/>
    </source>
</evidence>
<dbReference type="AlphaFoldDB" id="W7TJ94"/>
<reference evidence="2 3" key="1">
    <citation type="journal article" date="2014" name="Mol. Plant">
        <title>Chromosome Scale Genome Assembly and Transcriptome Profiling of Nannochloropsis gaditana in Nitrogen Depletion.</title>
        <authorList>
            <person name="Corteggiani Carpinelli E."/>
            <person name="Telatin A."/>
            <person name="Vitulo N."/>
            <person name="Forcato C."/>
            <person name="D'Angelo M."/>
            <person name="Schiavon R."/>
            <person name="Vezzi A."/>
            <person name="Giacometti G.M."/>
            <person name="Morosinotto T."/>
            <person name="Valle G."/>
        </authorList>
    </citation>
    <scope>NUCLEOTIDE SEQUENCE [LARGE SCALE GENOMIC DNA]</scope>
    <source>
        <strain evidence="2 3">B-31</strain>
    </source>
</reference>
<organism evidence="2 3">
    <name type="scientific">Nannochloropsis gaditana</name>
    <dbReference type="NCBI Taxonomy" id="72520"/>
    <lineage>
        <taxon>Eukaryota</taxon>
        <taxon>Sar</taxon>
        <taxon>Stramenopiles</taxon>
        <taxon>Ochrophyta</taxon>
        <taxon>Eustigmatophyceae</taxon>
        <taxon>Eustigmatales</taxon>
        <taxon>Monodopsidaceae</taxon>
        <taxon>Nannochloropsis</taxon>
    </lineage>
</organism>
<keyword evidence="3" id="KW-1185">Reference proteome</keyword>
<dbReference type="EMBL" id="AZIL01000520">
    <property type="protein sequence ID" value="EWM27120.1"/>
    <property type="molecule type" value="Genomic_DNA"/>
</dbReference>